<keyword evidence="5" id="KW-0808">Transferase</keyword>
<dbReference type="GO" id="GO:0005737">
    <property type="term" value="C:cytoplasm"/>
    <property type="evidence" value="ECO:0007669"/>
    <property type="project" value="TreeGrafter"/>
</dbReference>
<dbReference type="EC" id="2.7.11.1" evidence="5"/>
<dbReference type="PANTHER" id="PTHR16305:SF28">
    <property type="entry name" value="GUANYLATE CYCLASE DOMAIN-CONTAINING PROTEIN"/>
    <property type="match status" value="1"/>
</dbReference>
<dbReference type="Gene3D" id="1.10.510.10">
    <property type="entry name" value="Transferase(Phosphotransferase) domain 1"/>
    <property type="match status" value="1"/>
</dbReference>
<dbReference type="STRING" id="448385.sce3109"/>
<dbReference type="OrthoDB" id="5480670at2"/>
<dbReference type="GO" id="GO:0004016">
    <property type="term" value="F:adenylate cyclase activity"/>
    <property type="evidence" value="ECO:0007669"/>
    <property type="project" value="TreeGrafter"/>
</dbReference>
<evidence type="ECO:0000256" key="1">
    <source>
        <dbReference type="ARBA" id="ARBA00022741"/>
    </source>
</evidence>
<evidence type="ECO:0000256" key="3">
    <source>
        <dbReference type="PROSITE-ProRule" id="PRU10141"/>
    </source>
</evidence>
<protein>
    <submittedName>
        <fullName evidence="5">Protein kinase</fullName>
        <ecNumber evidence="5">2.7.11.1</ecNumber>
    </submittedName>
</protein>
<dbReference type="BioCyc" id="SCEL448385:SCE_RS15935-MONOMER"/>
<dbReference type="PROSITE" id="PS50011">
    <property type="entry name" value="PROTEIN_KINASE_DOM"/>
    <property type="match status" value="1"/>
</dbReference>
<dbReference type="Gene3D" id="3.30.200.20">
    <property type="entry name" value="Phosphorylase Kinase, domain 1"/>
    <property type="match status" value="1"/>
</dbReference>
<dbReference type="eggNOG" id="COG2909">
    <property type="taxonomic scope" value="Bacteria"/>
</dbReference>
<dbReference type="Pfam" id="PF13191">
    <property type="entry name" value="AAA_16"/>
    <property type="match status" value="1"/>
</dbReference>
<dbReference type="InterPro" id="IPR000719">
    <property type="entry name" value="Prot_kinase_dom"/>
</dbReference>
<evidence type="ECO:0000313" key="5">
    <source>
        <dbReference type="EMBL" id="CAN93268.1"/>
    </source>
</evidence>
<organism evidence="5 6">
    <name type="scientific">Sorangium cellulosum (strain So ce56)</name>
    <name type="common">Polyangium cellulosum (strain So ce56)</name>
    <dbReference type="NCBI Taxonomy" id="448385"/>
    <lineage>
        <taxon>Bacteria</taxon>
        <taxon>Pseudomonadati</taxon>
        <taxon>Myxococcota</taxon>
        <taxon>Polyangia</taxon>
        <taxon>Polyangiales</taxon>
        <taxon>Polyangiaceae</taxon>
        <taxon>Sorangium</taxon>
    </lineage>
</organism>
<evidence type="ECO:0000313" key="6">
    <source>
        <dbReference type="Proteomes" id="UP000002139"/>
    </source>
</evidence>
<dbReference type="SUPFAM" id="SSF56112">
    <property type="entry name" value="Protein kinase-like (PK-like)"/>
    <property type="match status" value="1"/>
</dbReference>
<name>A9GIH8_SORC5</name>
<gene>
    <name evidence="5" type="ordered locus">sce3109</name>
</gene>
<dbReference type="PANTHER" id="PTHR16305">
    <property type="entry name" value="TESTICULAR SOLUBLE ADENYLYL CYCLASE"/>
    <property type="match status" value="1"/>
</dbReference>
<dbReference type="PROSITE" id="PS00107">
    <property type="entry name" value="PROTEIN_KINASE_ATP"/>
    <property type="match status" value="1"/>
</dbReference>
<keyword evidence="5" id="KW-0418">Kinase</keyword>
<proteinExistence type="predicted"/>
<feature type="domain" description="Protein kinase" evidence="4">
    <location>
        <begin position="12"/>
        <end position="279"/>
    </location>
</feature>
<evidence type="ECO:0000259" key="4">
    <source>
        <dbReference type="PROSITE" id="PS50011"/>
    </source>
</evidence>
<dbReference type="SUPFAM" id="SSF48452">
    <property type="entry name" value="TPR-like"/>
    <property type="match status" value="2"/>
</dbReference>
<dbReference type="HOGENOM" id="CLU_006367_0_0_7"/>
<dbReference type="GO" id="GO:0005524">
    <property type="term" value="F:ATP binding"/>
    <property type="evidence" value="ECO:0007669"/>
    <property type="project" value="UniProtKB-UniRule"/>
</dbReference>
<dbReference type="GO" id="GO:0004674">
    <property type="term" value="F:protein serine/threonine kinase activity"/>
    <property type="evidence" value="ECO:0007669"/>
    <property type="project" value="UniProtKB-EC"/>
</dbReference>
<dbReference type="InterPro" id="IPR041664">
    <property type="entry name" value="AAA_16"/>
</dbReference>
<dbReference type="Pfam" id="PF00069">
    <property type="entry name" value="Pkinase"/>
    <property type="match status" value="1"/>
</dbReference>
<dbReference type="SMART" id="SM00220">
    <property type="entry name" value="S_TKc"/>
    <property type="match status" value="1"/>
</dbReference>
<dbReference type="Gene3D" id="1.25.40.10">
    <property type="entry name" value="Tetratricopeptide repeat domain"/>
    <property type="match status" value="1"/>
</dbReference>
<reference evidence="5 6" key="1">
    <citation type="journal article" date="2007" name="Nat. Biotechnol.">
        <title>Complete genome sequence of the myxobacterium Sorangium cellulosum.</title>
        <authorList>
            <person name="Schneiker S."/>
            <person name="Perlova O."/>
            <person name="Kaiser O."/>
            <person name="Gerth K."/>
            <person name="Alici A."/>
            <person name="Altmeyer M.O."/>
            <person name="Bartels D."/>
            <person name="Bekel T."/>
            <person name="Beyer S."/>
            <person name="Bode E."/>
            <person name="Bode H.B."/>
            <person name="Bolten C.J."/>
            <person name="Choudhuri J.V."/>
            <person name="Doss S."/>
            <person name="Elnakady Y.A."/>
            <person name="Frank B."/>
            <person name="Gaigalat L."/>
            <person name="Goesmann A."/>
            <person name="Groeger C."/>
            <person name="Gross F."/>
            <person name="Jelsbak L."/>
            <person name="Jelsbak L."/>
            <person name="Kalinowski J."/>
            <person name="Kegler C."/>
            <person name="Knauber T."/>
            <person name="Konietzny S."/>
            <person name="Kopp M."/>
            <person name="Krause L."/>
            <person name="Krug D."/>
            <person name="Linke B."/>
            <person name="Mahmud T."/>
            <person name="Martinez-Arias R."/>
            <person name="McHardy A.C."/>
            <person name="Merai M."/>
            <person name="Meyer F."/>
            <person name="Mormann S."/>
            <person name="Munoz-Dorado J."/>
            <person name="Perez J."/>
            <person name="Pradella S."/>
            <person name="Rachid S."/>
            <person name="Raddatz G."/>
            <person name="Rosenau F."/>
            <person name="Rueckert C."/>
            <person name="Sasse F."/>
            <person name="Scharfe M."/>
            <person name="Schuster S.C."/>
            <person name="Suen G."/>
            <person name="Treuner-Lange A."/>
            <person name="Velicer G.J."/>
            <person name="Vorholter F.-J."/>
            <person name="Weissman K.J."/>
            <person name="Welch R.D."/>
            <person name="Wenzel S.C."/>
            <person name="Whitworth D.E."/>
            <person name="Wilhelm S."/>
            <person name="Wittmann C."/>
            <person name="Bloecker H."/>
            <person name="Puehler A."/>
            <person name="Mueller R."/>
        </authorList>
    </citation>
    <scope>NUCLEOTIDE SEQUENCE [LARGE SCALE GENOMIC DNA]</scope>
    <source>
        <strain evidence="6">So ce56</strain>
    </source>
</reference>
<keyword evidence="1 3" id="KW-0547">Nucleotide-binding</keyword>
<sequence>MTGPPMVLAGRFKLERVVGAGGMGEVYCARDRQDESLVAIKLLRNADARLVVRFQREARLLAELRHPAIARYVAHGVSDQGQHYLAMEWLEGEDLAARLARGPLGIGEGLALVHRVAEALSLVHARGVTHRDLKPANLFLQDGRLDQVKILDFGIARDATATGGLTEPGVPLGTPAYMAPEQVRGEQDIDARADVYALGCILFECLTGQPPFWAEHAFAVLVKVLFEDALAPSALRPEVPEAIDLLTAWFMAKDRDGRPKDAAAAAKALAARSPEHATMGLPAPALTRRERGLVSVVLARVEAPLLAFTVPMLRAEAFTVPMLRAEAFTVPMLRAEAFTVPALRAEAATLDVHEMVAALTGTAPALPDLRHAAAEHGGRLEPLKDGGVAAILTGAATPTDLAARAVRCGLALRKLFPGARLAVATGWDALDGGQPVGPVIDRASKLLVIGDAGPRGDVAGKPAAQAPMLVDAITASLLGPGFEIAHGPGATAVVGERERFDETRTLLGKSTQFVGRDRELRALLDLFDECTGEPCARAGLVIAAAGMGKSRLRLEFVRRLRARTEPPEIWIAQADPARAGAPLDLLGQVVRRAARLVDGEPFVRRREQLAARVARYVEPALRERVTEFLGEMVGVPFPDEERVQLRAARKDPLLMGDQIRRAWVDFVDAECRARPVLLVLEDLHWGDQPTVQCIDVALRLLAERPLMVLAVARPEVRAIFPALWTERGTMDLVLGELPRRACERMVQAALGEQASAEHVTEIVRRAAGNPFFVEELVRAADEGRDAREAPATVLAMVQARFKDLDAEERRLLRAGSVLGEVFWRSAIARLLGLGQDERAVLDARLADLGRREWIVPQPEPRFAGETEFTFRHGLVREAAYSMLTEVDRRLGHRLAGAWLEEAGERDALVLAEHFEHGGEIEAAARWYEQAAEQALEASDLDGALARVARALACAPGEQAAARLHTIAATAHNWRGAFVEAERAASTAVALASKRGRTADAALAMLAWARGALGKAEQLEEVALSLPRAVKRTALDRDFVLAWHSTTIWLRELGRHAAAEALERVMDEVRCEELEPLLAGHIYNSRSVTPCFYPRRLELALRLTEAALEAYERAGALRDMCLMRLAVGTLQQRLGIWGPAQATLEAARGVAAQLDLHYADNAATIYLGRTYVAQGQSAAAKALAAGVIEKARAFDNGWHILQARMLLARAMVDLGEVAEACAQATTVLGETQPYPAQHAVAQATLAHALLRDGRAVEALAAARAGIEVVERLGSLDEDEALVRLAWAEALRACGDDDAARAALAAASDQLCAEAGAIESPTLRRSFLEAVPEHARILILAEAWGAASR</sequence>
<dbReference type="InterPro" id="IPR011009">
    <property type="entry name" value="Kinase-like_dom_sf"/>
</dbReference>
<dbReference type="CDD" id="cd14014">
    <property type="entry name" value="STKc_PknB_like"/>
    <property type="match status" value="1"/>
</dbReference>
<accession>A9GIH8</accession>
<dbReference type="Proteomes" id="UP000002139">
    <property type="component" value="Chromosome"/>
</dbReference>
<dbReference type="eggNOG" id="COG0515">
    <property type="taxonomic scope" value="Bacteria"/>
</dbReference>
<feature type="binding site" evidence="3">
    <location>
        <position position="41"/>
    </location>
    <ligand>
        <name>ATP</name>
        <dbReference type="ChEBI" id="CHEBI:30616"/>
    </ligand>
</feature>
<dbReference type="InterPro" id="IPR017441">
    <property type="entry name" value="Protein_kinase_ATP_BS"/>
</dbReference>
<keyword evidence="2 3" id="KW-0067">ATP-binding</keyword>
<keyword evidence="6" id="KW-1185">Reference proteome</keyword>
<dbReference type="InterPro" id="IPR011990">
    <property type="entry name" value="TPR-like_helical_dom_sf"/>
</dbReference>
<evidence type="ECO:0000256" key="2">
    <source>
        <dbReference type="ARBA" id="ARBA00022840"/>
    </source>
</evidence>
<dbReference type="EMBL" id="AM746676">
    <property type="protein sequence ID" value="CAN93268.1"/>
    <property type="molecule type" value="Genomic_DNA"/>
</dbReference>
<dbReference type="KEGG" id="scl:sce3109"/>
<dbReference type="InterPro" id="IPR008271">
    <property type="entry name" value="Ser/Thr_kinase_AS"/>
</dbReference>
<dbReference type="PROSITE" id="PS00108">
    <property type="entry name" value="PROTEIN_KINASE_ST"/>
    <property type="match status" value="1"/>
</dbReference>